<dbReference type="InterPro" id="IPR020806">
    <property type="entry name" value="PKS_PP-bd"/>
</dbReference>
<evidence type="ECO:0000256" key="5">
    <source>
        <dbReference type="SAM" id="MobiDB-lite"/>
    </source>
</evidence>
<dbReference type="PROSITE" id="PS00455">
    <property type="entry name" value="AMP_BINDING"/>
    <property type="match status" value="1"/>
</dbReference>
<dbReference type="Gene3D" id="3.40.50.980">
    <property type="match status" value="2"/>
</dbReference>
<dbReference type="InterPro" id="IPR029063">
    <property type="entry name" value="SAM-dependent_MTases_sf"/>
</dbReference>
<protein>
    <recommendedName>
        <fullName evidence="6">Carrier domain-containing protein</fullName>
    </recommendedName>
</protein>
<dbReference type="InterPro" id="IPR000873">
    <property type="entry name" value="AMP-dep_synth/lig_dom"/>
</dbReference>
<dbReference type="Pfam" id="PF00550">
    <property type="entry name" value="PP-binding"/>
    <property type="match status" value="1"/>
</dbReference>
<dbReference type="GO" id="GO:0005829">
    <property type="term" value="C:cytosol"/>
    <property type="evidence" value="ECO:0007669"/>
    <property type="project" value="TreeGrafter"/>
</dbReference>
<dbReference type="PANTHER" id="PTHR45527">
    <property type="entry name" value="NONRIBOSOMAL PEPTIDE SYNTHETASE"/>
    <property type="match status" value="1"/>
</dbReference>
<dbReference type="SUPFAM" id="SSF53335">
    <property type="entry name" value="S-adenosyl-L-methionine-dependent methyltransferases"/>
    <property type="match status" value="1"/>
</dbReference>
<comment type="cofactor">
    <cofactor evidence="1">
        <name>pantetheine 4'-phosphate</name>
        <dbReference type="ChEBI" id="CHEBI:47942"/>
    </cofactor>
</comment>
<dbReference type="Pfam" id="PF08242">
    <property type="entry name" value="Methyltransf_12"/>
    <property type="match status" value="1"/>
</dbReference>
<comment type="caution">
    <text evidence="7">The sequence shown here is derived from an EMBL/GenBank/DDBJ whole genome shotgun (WGS) entry which is preliminary data.</text>
</comment>
<dbReference type="NCBIfam" id="TIGR01733">
    <property type="entry name" value="AA-adenyl-dom"/>
    <property type="match status" value="1"/>
</dbReference>
<accession>A0A0F0GB91</accession>
<dbReference type="InterPro" id="IPR020845">
    <property type="entry name" value="AMP-binding_CS"/>
</dbReference>
<feature type="domain" description="Carrier" evidence="6">
    <location>
        <begin position="1293"/>
        <end position="1368"/>
    </location>
</feature>
<dbReference type="Pfam" id="PF00501">
    <property type="entry name" value="AMP-binding"/>
    <property type="match status" value="1"/>
</dbReference>
<dbReference type="SMART" id="SM00823">
    <property type="entry name" value="PKS_PP"/>
    <property type="match status" value="1"/>
</dbReference>
<evidence type="ECO:0000256" key="3">
    <source>
        <dbReference type="ARBA" id="ARBA00022553"/>
    </source>
</evidence>
<gene>
    <name evidence="7" type="ORF">UK23_45515</name>
</gene>
<keyword evidence="3" id="KW-0597">Phosphoprotein</keyword>
<keyword evidence="4" id="KW-0677">Repeat</keyword>
<dbReference type="PATRIC" id="fig|68170.10.peg.2519"/>
<sequence>MTSEANAHPVTPAQQRIWFIEQLVPGTALHHLEARFAVRGELDVPALERAVNAVIARHEVLRTRFGVVDGTPVQEVPALVRVTVQERDGLAGFAAEPFDLTAAPLVRVGVGGGELVFVLHQLVADTESVDVFLREVAAFYRQDGASLPEPPIRRREEPEAAEVKAAVSALDGFPTVLDLPADRPRPAVQTLAADLTSWHVPAPLADGLEKVAREHGATVRTVLLTSFAAVLSRWSGQSRLLVATPQAPRTEALVGPLATTLVVPADLSGDPSFTTCLGRVRDVTLKGSGPDVPFEELLDGVAPVRSLSHNLLVQVMLTVQDGPTAAPDLPGAALEPIILATGSSPFDLVLDVTVLDAGLDCRLRYSTDLFDRATAERFGRHLLRLWEIVASGQDFRVEDVDLTDAAERAVLAEFGTGPVRPVDPRALPARLRETASRRPDAVAVRAADGAYTFAELFHRAGVIAAELAARGLKPGDLAGVALPRGRDLPAGLLGVWLAGGAYVPIDPGYPRARLEQMTHDSAIKVLLSTRDLAERVPVPAGTEVLALDEPLTAIPAAQADVAGTDVAYVIYTSGSTGRPKGVLVGHTSLGNLLDDFAVESSFGENDRLLALTSLSFDIAGLELWLPLLTGGALVIGPAGVGGDPDELHRLLAAEEITVVQATPATWKLYTATTRVAPASLRQIWCGGEHLPHSLAQALTALGPEVHNVYGPTETTIWSTRAVLRRDDTSTGIGRPIANTSLFVTDPACRPVPLGVPGELCIGGAGLALGYLDRPELTAERFTEVRGEPVYRTGDLVRWSNDGDLEYLGRLDDQVKIRGHRVEPGEVDAAARSCPGVRDACTIAVNDQLITFVTPRSEQDPSSDTTGDWRTLWDNTYAEGEPAAHDDFNLKGWQSSYTKEPLPEADMRDWVERTVARIAATGARTFAEIGCGTGLLLLRLAPDADSYLGVDFSPTAIGHVRDAVERRGIGDRVRLATATAEQIAEVAAGDLVDCVIINSVAQYFPSVGYLSDVLTAASRIVAPGGHIFVGDLRSLRLAEAFHASVVRADERLRPEELRALAARHALEEDELLVDPGFFTRLQDALPAVTGIQVSLKESGFDNELTRFRYDVLLKIGAEVAGPPREHHDWEDLARLEQVLATSTAGAVVVDGIPNARVARFAGLVTGAAAEPACTLEELGEIAARHGLRAHHAWSSRRPEEGRVRTTFLRGDGHGFVHDRPAADGPVSNDPRQGTLLRVLKHSTRAFLRQRLPEYMVPSRVLTVPALPLTPNGKTDRNALKNVARQHTPSTDHLPPSDPVQDLLHEVWCEVLGVSRVSVAENIFDAGSTSLLVVRVRHELRDRHGIDVPLTAFFAHPTISALAAVLQPAAAAPAERTARPRTRTTAAATAVRRRGSRRAEEGRR</sequence>
<dbReference type="SUPFAM" id="SSF52777">
    <property type="entry name" value="CoA-dependent acyltransferases"/>
    <property type="match status" value="2"/>
</dbReference>
<dbReference type="Gene3D" id="3.30.300.30">
    <property type="match status" value="2"/>
</dbReference>
<dbReference type="SUPFAM" id="SSF56801">
    <property type="entry name" value="Acetyl-CoA synthetase-like"/>
    <property type="match status" value="1"/>
</dbReference>
<evidence type="ECO:0000256" key="2">
    <source>
        <dbReference type="ARBA" id="ARBA00022450"/>
    </source>
</evidence>
<dbReference type="CDD" id="cd05930">
    <property type="entry name" value="A_NRPS"/>
    <property type="match status" value="1"/>
</dbReference>
<dbReference type="PROSITE" id="PS50075">
    <property type="entry name" value="CARRIER"/>
    <property type="match status" value="1"/>
</dbReference>
<evidence type="ECO:0000313" key="7">
    <source>
        <dbReference type="EMBL" id="KJK33582.1"/>
    </source>
</evidence>
<dbReference type="OrthoDB" id="2472181at2"/>
<dbReference type="Gene3D" id="2.30.38.10">
    <property type="entry name" value="Luciferase, Domain 3"/>
    <property type="match status" value="1"/>
</dbReference>
<dbReference type="GO" id="GO:0009366">
    <property type="term" value="C:enterobactin synthetase complex"/>
    <property type="evidence" value="ECO:0007669"/>
    <property type="project" value="TreeGrafter"/>
</dbReference>
<dbReference type="GO" id="GO:0031177">
    <property type="term" value="F:phosphopantetheine binding"/>
    <property type="evidence" value="ECO:0007669"/>
    <property type="project" value="InterPro"/>
</dbReference>
<dbReference type="CDD" id="cd02440">
    <property type="entry name" value="AdoMet_MTases"/>
    <property type="match status" value="1"/>
</dbReference>
<dbReference type="Gene3D" id="1.10.1200.10">
    <property type="entry name" value="ACP-like"/>
    <property type="match status" value="1"/>
</dbReference>
<name>A0A0F0GB91_LENAE</name>
<dbReference type="Proteomes" id="UP000033393">
    <property type="component" value="Unassembled WGS sequence"/>
</dbReference>
<keyword evidence="2" id="KW-0596">Phosphopantetheine</keyword>
<reference evidence="7 8" key="1">
    <citation type="submission" date="2015-02" db="EMBL/GenBank/DDBJ databases">
        <authorList>
            <person name="Ju K.-S."/>
            <person name="Doroghazi J.R."/>
            <person name="Metcalf W."/>
        </authorList>
    </citation>
    <scope>NUCLEOTIDE SEQUENCE [LARGE SCALE GENOMIC DNA]</scope>
    <source>
        <strain evidence="7 8">NRRL B-16140</strain>
    </source>
</reference>
<evidence type="ECO:0000256" key="1">
    <source>
        <dbReference type="ARBA" id="ARBA00001957"/>
    </source>
</evidence>
<evidence type="ECO:0000259" key="6">
    <source>
        <dbReference type="PROSITE" id="PS50075"/>
    </source>
</evidence>
<dbReference type="InterPro" id="IPR023213">
    <property type="entry name" value="CAT-like_dom_sf"/>
</dbReference>
<dbReference type="Gene3D" id="3.30.559.10">
    <property type="entry name" value="Chloramphenicol acetyltransferase-like domain"/>
    <property type="match status" value="1"/>
</dbReference>
<dbReference type="InterPro" id="IPR013217">
    <property type="entry name" value="Methyltransf_12"/>
</dbReference>
<dbReference type="InterPro" id="IPR009081">
    <property type="entry name" value="PP-bd_ACP"/>
</dbReference>
<keyword evidence="8" id="KW-1185">Reference proteome</keyword>
<dbReference type="GO" id="GO:0009239">
    <property type="term" value="P:enterobactin biosynthetic process"/>
    <property type="evidence" value="ECO:0007669"/>
    <property type="project" value="TreeGrafter"/>
</dbReference>
<dbReference type="PANTHER" id="PTHR45527:SF1">
    <property type="entry name" value="FATTY ACID SYNTHASE"/>
    <property type="match status" value="1"/>
</dbReference>
<dbReference type="CDD" id="cd19531">
    <property type="entry name" value="LCL_NRPS-like"/>
    <property type="match status" value="1"/>
</dbReference>
<dbReference type="InterPro" id="IPR036736">
    <property type="entry name" value="ACP-like_sf"/>
</dbReference>
<dbReference type="GO" id="GO:0043041">
    <property type="term" value="P:amino acid activation for nonribosomal peptide biosynthetic process"/>
    <property type="evidence" value="ECO:0007669"/>
    <property type="project" value="TreeGrafter"/>
</dbReference>
<dbReference type="Gene3D" id="3.30.559.30">
    <property type="entry name" value="Nonribosomal peptide synthetase, condensation domain"/>
    <property type="match status" value="1"/>
</dbReference>
<evidence type="ECO:0000256" key="4">
    <source>
        <dbReference type="ARBA" id="ARBA00022737"/>
    </source>
</evidence>
<dbReference type="GO" id="GO:0008610">
    <property type="term" value="P:lipid biosynthetic process"/>
    <property type="evidence" value="ECO:0007669"/>
    <property type="project" value="UniProtKB-ARBA"/>
</dbReference>
<evidence type="ECO:0000313" key="8">
    <source>
        <dbReference type="Proteomes" id="UP000033393"/>
    </source>
</evidence>
<dbReference type="Gene3D" id="3.40.50.150">
    <property type="entry name" value="Vaccinia Virus protein VP39"/>
    <property type="match status" value="1"/>
</dbReference>
<dbReference type="SUPFAM" id="SSF47336">
    <property type="entry name" value="ACP-like"/>
    <property type="match status" value="1"/>
</dbReference>
<feature type="region of interest" description="Disordered" evidence="5">
    <location>
        <begin position="1369"/>
        <end position="1402"/>
    </location>
</feature>
<proteinExistence type="predicted"/>
<dbReference type="GO" id="GO:0009403">
    <property type="term" value="P:toxin biosynthetic process"/>
    <property type="evidence" value="ECO:0007669"/>
    <property type="project" value="UniProtKB-ARBA"/>
</dbReference>
<dbReference type="InterPro" id="IPR045851">
    <property type="entry name" value="AMP-bd_C_sf"/>
</dbReference>
<dbReference type="GO" id="GO:0047527">
    <property type="term" value="F:2,3-dihydroxybenzoate-serine ligase activity"/>
    <property type="evidence" value="ECO:0007669"/>
    <property type="project" value="TreeGrafter"/>
</dbReference>
<dbReference type="InterPro" id="IPR010071">
    <property type="entry name" value="AA_adenyl_dom"/>
</dbReference>
<dbReference type="Pfam" id="PF00668">
    <property type="entry name" value="Condensation"/>
    <property type="match status" value="1"/>
</dbReference>
<dbReference type="EMBL" id="JYJG01000517">
    <property type="protein sequence ID" value="KJK33582.1"/>
    <property type="molecule type" value="Genomic_DNA"/>
</dbReference>
<organism evidence="7 8">
    <name type="scientific">Lentzea aerocolonigenes</name>
    <name type="common">Lechevalieria aerocolonigenes</name>
    <name type="synonym">Saccharothrix aerocolonigenes</name>
    <dbReference type="NCBI Taxonomy" id="68170"/>
    <lineage>
        <taxon>Bacteria</taxon>
        <taxon>Bacillati</taxon>
        <taxon>Actinomycetota</taxon>
        <taxon>Actinomycetes</taxon>
        <taxon>Pseudonocardiales</taxon>
        <taxon>Pseudonocardiaceae</taxon>
        <taxon>Lentzea</taxon>
    </lineage>
</organism>
<dbReference type="FunFam" id="3.40.50.12780:FF:000012">
    <property type="entry name" value="Non-ribosomal peptide synthetase"/>
    <property type="match status" value="1"/>
</dbReference>
<dbReference type="InterPro" id="IPR001242">
    <property type="entry name" value="Condensation_dom"/>
</dbReference>
<dbReference type="RefSeq" id="WP_045318081.1">
    <property type="nucleotide sequence ID" value="NZ_JYJG01000517.1"/>
</dbReference>